<feature type="transmembrane region" description="Helical" evidence="1">
    <location>
        <begin position="297"/>
        <end position="320"/>
    </location>
</feature>
<dbReference type="Proteomes" id="UP000593737">
    <property type="component" value="Chromosome"/>
</dbReference>
<evidence type="ECO:0000313" key="3">
    <source>
        <dbReference type="Proteomes" id="UP000593737"/>
    </source>
</evidence>
<feature type="transmembrane region" description="Helical" evidence="1">
    <location>
        <begin position="391"/>
        <end position="410"/>
    </location>
</feature>
<dbReference type="InterPro" id="IPR036927">
    <property type="entry name" value="Cyt_c_oxase-like_su1_sf"/>
</dbReference>
<keyword evidence="1" id="KW-1133">Transmembrane helix</keyword>
<feature type="transmembrane region" description="Helical" evidence="1">
    <location>
        <begin position="166"/>
        <end position="190"/>
    </location>
</feature>
<keyword evidence="1" id="KW-0472">Membrane</keyword>
<feature type="transmembrane region" description="Helical" evidence="1">
    <location>
        <begin position="202"/>
        <end position="226"/>
    </location>
</feature>
<dbReference type="EMBL" id="CP047423">
    <property type="protein sequence ID" value="QPD05289.1"/>
    <property type="molecule type" value="Genomic_DNA"/>
</dbReference>
<dbReference type="Gene3D" id="1.20.210.10">
    <property type="entry name" value="Cytochrome c oxidase-like, subunit I domain"/>
    <property type="match status" value="1"/>
</dbReference>
<evidence type="ECO:0000313" key="2">
    <source>
        <dbReference type="EMBL" id="QPD05289.1"/>
    </source>
</evidence>
<feature type="transmembrane region" description="Helical" evidence="1">
    <location>
        <begin position="263"/>
        <end position="285"/>
    </location>
</feature>
<evidence type="ECO:0000256" key="1">
    <source>
        <dbReference type="SAM" id="Phobius"/>
    </source>
</evidence>
<feature type="transmembrane region" description="Helical" evidence="1">
    <location>
        <begin position="340"/>
        <end position="363"/>
    </location>
</feature>
<dbReference type="KEGG" id="nkf:Nkreftii_003063"/>
<feature type="transmembrane region" description="Helical" evidence="1">
    <location>
        <begin position="105"/>
        <end position="126"/>
    </location>
</feature>
<feature type="transmembrane region" description="Helical" evidence="1">
    <location>
        <begin position="238"/>
        <end position="257"/>
    </location>
</feature>
<feature type="transmembrane region" description="Helical" evidence="1">
    <location>
        <begin position="132"/>
        <end position="154"/>
    </location>
</feature>
<feature type="transmembrane region" description="Helical" evidence="1">
    <location>
        <begin position="33"/>
        <end position="58"/>
    </location>
</feature>
<organism evidence="2 3">
    <name type="scientific">Candidatus Nitrospira kreftii</name>
    <dbReference type="NCBI Taxonomy" id="2652173"/>
    <lineage>
        <taxon>Bacteria</taxon>
        <taxon>Pseudomonadati</taxon>
        <taxon>Nitrospirota</taxon>
        <taxon>Nitrospiria</taxon>
        <taxon>Nitrospirales</taxon>
        <taxon>Nitrospiraceae</taxon>
        <taxon>Nitrospira</taxon>
    </lineage>
</organism>
<sequence length="465" mass="49891">MVSRSATVTVPPIIFISWSVKYKPMRTRSYSPLTLCLTGLTWLTLASILGLAILIGLVRGTPLPSWVRALHVHAVLIGGVAQIILGGFLLLIAPPQSKAGMESDSHPITLLALNGGLVGMLVGFWLHHDLLVSIAGFVVIAGFLSAIRSLWARAQQILNFSLGHSWYYALAFFGLVGGSAFGELMTLGMIPESYGSVRLAHIHLVVLGFVVLIIIGMMHHLLPIVWGAPLADPRLMQLTTIFLPIGAALLIGGFLNSSVLVEMIAGAILFMGVSLLTGNLFRTWLALPHSGNAASDHLLVSTFFLVFTIILGIFVGANHLSNPPALPYGKLHLVAYTHMAFIGFIVNAVMGAFSYLIPVTLAASRVTSHKKRSVYLDQLTSMMNRLGSVQIAALSLGTMGVGIVATLTWNVPLSSIYIQSALWACLLLLLTSYVLFSIKLSAIVAKQPEHLATQQRAPDELKPAA</sequence>
<name>A0A7S8FGA5_9BACT</name>
<dbReference type="SUPFAM" id="SSF81442">
    <property type="entry name" value="Cytochrome c oxidase subunit I-like"/>
    <property type="match status" value="1"/>
</dbReference>
<feature type="transmembrane region" description="Helical" evidence="1">
    <location>
        <begin position="416"/>
        <end position="436"/>
    </location>
</feature>
<gene>
    <name evidence="2" type="ORF">Nkreftii_003063</name>
</gene>
<dbReference type="AlphaFoldDB" id="A0A7S8FGA5"/>
<reference evidence="2 3" key="1">
    <citation type="journal article" date="2020" name="ISME J.">
        <title>Enrichment and physiological characterization of a novel comammox Nitrospira indicates ammonium inhibition of complete nitrification.</title>
        <authorList>
            <person name="Sakoula D."/>
            <person name="Koch H."/>
            <person name="Frank J."/>
            <person name="Jetten M.S.M."/>
            <person name="van Kessel M.A.H.J."/>
            <person name="Lucker S."/>
        </authorList>
    </citation>
    <scope>NUCLEOTIDE SEQUENCE [LARGE SCALE GENOMIC DNA]</scope>
    <source>
        <strain evidence="2">Comreactor17</strain>
    </source>
</reference>
<accession>A0A7S8FGA5</accession>
<protein>
    <submittedName>
        <fullName evidence="2">Uncharacterized protein</fullName>
    </submittedName>
</protein>
<keyword evidence="1" id="KW-0812">Transmembrane</keyword>
<proteinExistence type="predicted"/>
<feature type="transmembrane region" description="Helical" evidence="1">
    <location>
        <begin position="70"/>
        <end position="93"/>
    </location>
</feature>